<dbReference type="AlphaFoldDB" id="A0A2H0VE93"/>
<evidence type="ECO:0000256" key="8">
    <source>
        <dbReference type="ARBA" id="ARBA00023125"/>
    </source>
</evidence>
<evidence type="ECO:0000256" key="5">
    <source>
        <dbReference type="ARBA" id="ARBA00022705"/>
    </source>
</evidence>
<dbReference type="Gene3D" id="1.20.1050.90">
    <property type="entry name" value="RecF/RecN/SMC, N-terminal domain"/>
    <property type="match status" value="1"/>
</dbReference>
<protein>
    <recommendedName>
        <fullName evidence="3 9">DNA replication and repair protein RecF</fullName>
    </recommendedName>
</protein>
<dbReference type="GO" id="GO:0009432">
    <property type="term" value="P:SOS response"/>
    <property type="evidence" value="ECO:0007669"/>
    <property type="project" value="UniProtKB-UniRule"/>
</dbReference>
<dbReference type="Proteomes" id="UP000230557">
    <property type="component" value="Unassembled WGS sequence"/>
</dbReference>
<keyword evidence="7 9" id="KW-0067">ATP-binding</keyword>
<evidence type="ECO:0000256" key="3">
    <source>
        <dbReference type="ARBA" id="ARBA00020170"/>
    </source>
</evidence>
<sequence>MKISRLRLENFRGLSNLDLKIDQDFVILVGKNASGKTSFLESIFYASVLLGLPPNKSWELIGFGKNYFRIKVETKEKEFEYYYGRKNEKRYERAQKIDGVRKKAGEMLGYLPVVVFLPQDLNLLQLSPSLRREYLDDILLQTNKDYEEELSSYTKVVSQRNELLYNIRQGSAGLDQLDFWDTKTIELAEKIVRKRKEFSDYVDQGLSLLYKKVSGQERDLRFYYNNSLGENPGMYAKKFLEKRQADIASGRTGAGPHRDDWKIQDSNSFNLAHFLSRGEQRSIVTCLKRKEVAYLQDGLHMSPIVLLDEIQAELDEDRRRQVLESLPEDSQIFLTTTNLEELPEEIVKNALVIEL</sequence>
<evidence type="ECO:0000256" key="7">
    <source>
        <dbReference type="ARBA" id="ARBA00022840"/>
    </source>
</evidence>
<evidence type="ECO:0000256" key="6">
    <source>
        <dbReference type="ARBA" id="ARBA00022741"/>
    </source>
</evidence>
<dbReference type="InterPro" id="IPR003395">
    <property type="entry name" value="RecF/RecN/SMC_N"/>
</dbReference>
<feature type="domain" description="RecF/RecN/SMC N-terminal" evidence="11">
    <location>
        <begin position="3"/>
        <end position="339"/>
    </location>
</feature>
<dbReference type="PROSITE" id="PS00618">
    <property type="entry name" value="RECF_2"/>
    <property type="match status" value="1"/>
</dbReference>
<dbReference type="InterPro" id="IPR042174">
    <property type="entry name" value="RecF_2"/>
</dbReference>
<comment type="function">
    <text evidence="9 10">The RecF protein is involved in DNA metabolism; it is required for DNA replication and normal SOS inducibility. RecF binds preferentially to single-stranded, linear DNA. It also seems to bind ATP.</text>
</comment>
<dbReference type="GO" id="GO:0005524">
    <property type="term" value="F:ATP binding"/>
    <property type="evidence" value="ECO:0007669"/>
    <property type="project" value="UniProtKB-UniRule"/>
</dbReference>
<dbReference type="InterPro" id="IPR018078">
    <property type="entry name" value="DNA-binding_RecF_CS"/>
</dbReference>
<keyword evidence="8 9" id="KW-0238">DNA-binding</keyword>
<dbReference type="GO" id="GO:0006260">
    <property type="term" value="P:DNA replication"/>
    <property type="evidence" value="ECO:0007669"/>
    <property type="project" value="UniProtKB-UniRule"/>
</dbReference>
<dbReference type="GO" id="GO:0005737">
    <property type="term" value="C:cytoplasm"/>
    <property type="evidence" value="ECO:0007669"/>
    <property type="project" value="UniProtKB-SubCell"/>
</dbReference>
<keyword evidence="9 10" id="KW-0234">DNA repair</keyword>
<proteinExistence type="inferred from homology"/>
<dbReference type="GO" id="GO:0003697">
    <property type="term" value="F:single-stranded DNA binding"/>
    <property type="evidence" value="ECO:0007669"/>
    <property type="project" value="UniProtKB-UniRule"/>
</dbReference>
<reference evidence="13" key="1">
    <citation type="submission" date="2017-09" db="EMBL/GenBank/DDBJ databases">
        <title>Depth-based differentiation of microbial function through sediment-hosted aquifers and enrichment of novel symbionts in the deep terrestrial subsurface.</title>
        <authorList>
            <person name="Probst A.J."/>
            <person name="Ladd B."/>
            <person name="Jarett J.K."/>
            <person name="Geller-Mcgrath D.E."/>
            <person name="Sieber C.M.K."/>
            <person name="Emerson J.B."/>
            <person name="Anantharaman K."/>
            <person name="Thomas B.C."/>
            <person name="Malmstrom R."/>
            <person name="Stieglmeier M."/>
            <person name="Klingl A."/>
            <person name="Woyke T."/>
            <person name="Ryan C.M."/>
            <person name="Banfield J.F."/>
        </authorList>
    </citation>
    <scope>NUCLEOTIDE SEQUENCE [LARGE SCALE GENOMIC DNA]</scope>
</reference>
<dbReference type="PANTHER" id="PTHR32182:SF0">
    <property type="entry name" value="DNA REPLICATION AND REPAIR PROTEIN RECF"/>
    <property type="match status" value="1"/>
</dbReference>
<organism evidence="12 13">
    <name type="scientific">Candidatus Doudnabacteria bacterium CG10_big_fil_rev_8_21_14_0_10_41_10</name>
    <dbReference type="NCBI Taxonomy" id="1974551"/>
    <lineage>
        <taxon>Bacteria</taxon>
        <taxon>Candidatus Doudnaibacteriota</taxon>
    </lineage>
</organism>
<keyword evidence="9 10" id="KW-0227">DNA damage</keyword>
<comment type="caution">
    <text evidence="12">The sequence shown here is derived from an EMBL/GenBank/DDBJ whole genome shotgun (WGS) entry which is preliminary data.</text>
</comment>
<dbReference type="SUPFAM" id="SSF52540">
    <property type="entry name" value="P-loop containing nucleoside triphosphate hydrolases"/>
    <property type="match status" value="1"/>
</dbReference>
<keyword evidence="5 9" id="KW-0235">DNA replication</keyword>
<evidence type="ECO:0000256" key="4">
    <source>
        <dbReference type="ARBA" id="ARBA00022490"/>
    </source>
</evidence>
<dbReference type="Gene3D" id="3.40.50.300">
    <property type="entry name" value="P-loop containing nucleotide triphosphate hydrolases"/>
    <property type="match status" value="1"/>
</dbReference>
<comment type="similarity">
    <text evidence="2 9 10">Belongs to the RecF family.</text>
</comment>
<evidence type="ECO:0000313" key="12">
    <source>
        <dbReference type="EMBL" id="PIR96659.1"/>
    </source>
</evidence>
<evidence type="ECO:0000313" key="13">
    <source>
        <dbReference type="Proteomes" id="UP000230557"/>
    </source>
</evidence>
<gene>
    <name evidence="9" type="primary">recF</name>
    <name evidence="12" type="ORF">COT91_05350</name>
</gene>
<keyword evidence="9 10" id="KW-0742">SOS response</keyword>
<evidence type="ECO:0000256" key="10">
    <source>
        <dbReference type="RuleBase" id="RU000578"/>
    </source>
</evidence>
<comment type="subcellular location">
    <subcellularLocation>
        <location evidence="1 9 10">Cytoplasm</location>
    </subcellularLocation>
</comment>
<dbReference type="NCBIfam" id="TIGR00611">
    <property type="entry name" value="recf"/>
    <property type="match status" value="1"/>
</dbReference>
<evidence type="ECO:0000256" key="2">
    <source>
        <dbReference type="ARBA" id="ARBA00008016"/>
    </source>
</evidence>
<dbReference type="InterPro" id="IPR001238">
    <property type="entry name" value="DNA-binding_RecF"/>
</dbReference>
<evidence type="ECO:0000256" key="1">
    <source>
        <dbReference type="ARBA" id="ARBA00004496"/>
    </source>
</evidence>
<dbReference type="Pfam" id="PF02463">
    <property type="entry name" value="SMC_N"/>
    <property type="match status" value="1"/>
</dbReference>
<dbReference type="HAMAP" id="MF_00365">
    <property type="entry name" value="RecF"/>
    <property type="match status" value="1"/>
</dbReference>
<dbReference type="PANTHER" id="PTHR32182">
    <property type="entry name" value="DNA REPLICATION AND REPAIR PROTEIN RECF"/>
    <property type="match status" value="1"/>
</dbReference>
<evidence type="ECO:0000256" key="9">
    <source>
        <dbReference type="HAMAP-Rule" id="MF_00365"/>
    </source>
</evidence>
<accession>A0A2H0VE93</accession>
<keyword evidence="4 9" id="KW-0963">Cytoplasm</keyword>
<dbReference type="GO" id="GO:0006302">
    <property type="term" value="P:double-strand break repair"/>
    <property type="evidence" value="ECO:0007669"/>
    <property type="project" value="TreeGrafter"/>
</dbReference>
<evidence type="ECO:0000259" key="11">
    <source>
        <dbReference type="Pfam" id="PF02463"/>
    </source>
</evidence>
<feature type="binding site" evidence="9">
    <location>
        <begin position="30"/>
        <end position="37"/>
    </location>
    <ligand>
        <name>ATP</name>
        <dbReference type="ChEBI" id="CHEBI:30616"/>
    </ligand>
</feature>
<keyword evidence="6 9" id="KW-0547">Nucleotide-binding</keyword>
<dbReference type="EMBL" id="PFAJ01000070">
    <property type="protein sequence ID" value="PIR96659.1"/>
    <property type="molecule type" value="Genomic_DNA"/>
</dbReference>
<dbReference type="GO" id="GO:0000731">
    <property type="term" value="P:DNA synthesis involved in DNA repair"/>
    <property type="evidence" value="ECO:0007669"/>
    <property type="project" value="TreeGrafter"/>
</dbReference>
<dbReference type="InterPro" id="IPR027417">
    <property type="entry name" value="P-loop_NTPase"/>
</dbReference>
<name>A0A2H0VE93_9BACT</name>